<dbReference type="AlphaFoldDB" id="A0A8A0RNU0"/>
<organism evidence="3 4">
    <name type="scientific">Koleobacter methoxysyntrophicus</name>
    <dbReference type="NCBI Taxonomy" id="2751313"/>
    <lineage>
        <taxon>Bacteria</taxon>
        <taxon>Bacillati</taxon>
        <taxon>Bacillota</taxon>
        <taxon>Clostridia</taxon>
        <taxon>Koleobacterales</taxon>
        <taxon>Koleobacteraceae</taxon>
        <taxon>Koleobacter</taxon>
    </lineage>
</organism>
<evidence type="ECO:0000313" key="3">
    <source>
        <dbReference type="EMBL" id="QSQ09248.1"/>
    </source>
</evidence>
<sequence length="401" mass="45407">MLNKTNQTVFSELIAALSLMMDLDENNKLYHAWRVAAMAAKMAERFLPEEKRNIFYAGLLHDIGGIALSDHIIHYRDLEEQFKNPIIKAHPQKGAYIIRQIPSLAKSSEMVMDHHEMWDGSGYPQNKKGSEISVGGQILRIADTFDLVSRDLKKPTISEVSSILRNKIGSEFSREIYFMWKKTVYEEGFFNMIRRNDTLPQLVNSIIETLPETEVEIGSDVFETIVKVFAEVVDAKHTYTAGHSRRVAEYSSKIAEAVGLSEGQVKAIKYAGYLHDAGKVAIPRRILDKKQRLSENEFELIKKHPVYTMEILSLISQFNSLITIAGYHHERYDGLGYPNGLRGDRIPLGARIMAIADAYDAMTSLRPYQEIRSPDEAKEVLLKNAGSQFDPKLVEPACDVL</sequence>
<dbReference type="Proteomes" id="UP000662904">
    <property type="component" value="Chromosome"/>
</dbReference>
<dbReference type="SUPFAM" id="SSF109604">
    <property type="entry name" value="HD-domain/PDEase-like"/>
    <property type="match status" value="2"/>
</dbReference>
<dbReference type="KEGG" id="kme:H0A61_01609"/>
<dbReference type="EC" id="3.1.4.-" evidence="3"/>
<dbReference type="SMART" id="SM00471">
    <property type="entry name" value="HDc"/>
    <property type="match status" value="2"/>
</dbReference>
<dbReference type="EMBL" id="CP059066">
    <property type="protein sequence ID" value="QSQ09248.1"/>
    <property type="molecule type" value="Genomic_DNA"/>
</dbReference>
<reference evidence="3" key="1">
    <citation type="submission" date="2020-07" db="EMBL/GenBank/DDBJ databases">
        <title>Koleobacter methoxysyntrophicus gen. nov., sp. nov., a novel anaerobic bacterium isolated from deep subsurface oil field and proposal of Koleobacterales ord. nov. in the phylum Firmicutes.</title>
        <authorList>
            <person name="Sakamoto S."/>
            <person name="Tamaki H."/>
        </authorList>
    </citation>
    <scope>NUCLEOTIDE SEQUENCE</scope>
    <source>
        <strain evidence="3">NRmbB1</strain>
    </source>
</reference>
<dbReference type="InterPro" id="IPR037522">
    <property type="entry name" value="HD_GYP_dom"/>
</dbReference>
<dbReference type="Pfam" id="PF13487">
    <property type="entry name" value="HD_5"/>
    <property type="match status" value="2"/>
</dbReference>
<evidence type="ECO:0000313" key="4">
    <source>
        <dbReference type="Proteomes" id="UP000662904"/>
    </source>
</evidence>
<dbReference type="InterPro" id="IPR006674">
    <property type="entry name" value="HD_domain"/>
</dbReference>
<feature type="domain" description="HD" evidence="1">
    <location>
        <begin position="240"/>
        <end position="362"/>
    </location>
</feature>
<dbReference type="InterPro" id="IPR003607">
    <property type="entry name" value="HD/PDEase_dom"/>
</dbReference>
<feature type="domain" description="HD-GYP" evidence="2">
    <location>
        <begin position="2"/>
        <end position="198"/>
    </location>
</feature>
<name>A0A8A0RNU0_9FIRM</name>
<evidence type="ECO:0000259" key="1">
    <source>
        <dbReference type="PROSITE" id="PS51831"/>
    </source>
</evidence>
<gene>
    <name evidence="3" type="ORF">H0A61_01609</name>
</gene>
<dbReference type="Gene3D" id="1.10.3210.10">
    <property type="entry name" value="Hypothetical protein af1432"/>
    <property type="match status" value="2"/>
</dbReference>
<dbReference type="PANTHER" id="PTHR43155">
    <property type="entry name" value="CYCLIC DI-GMP PHOSPHODIESTERASE PA4108-RELATED"/>
    <property type="match status" value="1"/>
</dbReference>
<keyword evidence="3" id="KW-0378">Hydrolase</keyword>
<proteinExistence type="predicted"/>
<dbReference type="GO" id="GO:0016787">
    <property type="term" value="F:hydrolase activity"/>
    <property type="evidence" value="ECO:0007669"/>
    <property type="project" value="UniProtKB-KW"/>
</dbReference>
<accession>A0A8A0RNU0</accession>
<keyword evidence="4" id="KW-1185">Reference proteome</keyword>
<dbReference type="PROSITE" id="PS51831">
    <property type="entry name" value="HD"/>
    <property type="match status" value="1"/>
</dbReference>
<feature type="domain" description="HD-GYP" evidence="2">
    <location>
        <begin position="218"/>
        <end position="401"/>
    </location>
</feature>
<evidence type="ECO:0000259" key="2">
    <source>
        <dbReference type="PROSITE" id="PS51832"/>
    </source>
</evidence>
<dbReference type="CDD" id="cd00077">
    <property type="entry name" value="HDc"/>
    <property type="match status" value="2"/>
</dbReference>
<protein>
    <submittedName>
        <fullName evidence="3">3'3'-cGAMP-specific phosphodiesterase 3</fullName>
        <ecNumber evidence="3">3.1.4.-</ecNumber>
    </submittedName>
</protein>
<dbReference type="PROSITE" id="PS51832">
    <property type="entry name" value="HD_GYP"/>
    <property type="match status" value="2"/>
</dbReference>